<feature type="region of interest" description="Disordered" evidence="1">
    <location>
        <begin position="154"/>
        <end position="175"/>
    </location>
</feature>
<feature type="chain" id="PRO_5012906848" description="Copper chaperone PCu(A)C" evidence="2">
    <location>
        <begin position="24"/>
        <end position="175"/>
    </location>
</feature>
<dbReference type="Pfam" id="PF04314">
    <property type="entry name" value="PCuAC"/>
    <property type="match status" value="1"/>
</dbReference>
<dbReference type="Gene3D" id="2.60.40.1890">
    <property type="entry name" value="PCu(A)C copper chaperone"/>
    <property type="match status" value="1"/>
</dbReference>
<dbReference type="STRING" id="735517.SAMN05444272_0749"/>
<dbReference type="PANTHER" id="PTHR36302:SF1">
    <property type="entry name" value="COPPER CHAPERONE PCU(A)C"/>
    <property type="match status" value="1"/>
</dbReference>
<accession>A0A1M7B7J4</accession>
<dbReference type="InterPro" id="IPR058248">
    <property type="entry name" value="Lxx211020-like"/>
</dbReference>
<evidence type="ECO:0000313" key="3">
    <source>
        <dbReference type="EMBL" id="SHL50904.1"/>
    </source>
</evidence>
<organism evidence="3 4">
    <name type="scientific">Roseibium suaedae</name>
    <dbReference type="NCBI Taxonomy" id="735517"/>
    <lineage>
        <taxon>Bacteria</taxon>
        <taxon>Pseudomonadati</taxon>
        <taxon>Pseudomonadota</taxon>
        <taxon>Alphaproteobacteria</taxon>
        <taxon>Hyphomicrobiales</taxon>
        <taxon>Stappiaceae</taxon>
        <taxon>Roseibium</taxon>
    </lineage>
</organism>
<sequence>MSLLKSLAAAAALTMLVSASAFAHEYKLGDLVIHHPWTRATPPKAMAAGGFAAIENTGSTDDRLLSVSTPAAGRAEIHEMTVANGVMTMRQSENGFAVPAAATSEMKPGGFHLMLMDLKQPFVEGEKVPVTLTFEKAGEVTVELAVEKMGAKGMDHSKMDHGAMKAGDHSQHGKN</sequence>
<evidence type="ECO:0000256" key="2">
    <source>
        <dbReference type="SAM" id="SignalP"/>
    </source>
</evidence>
<dbReference type="RefSeq" id="WP_073008974.1">
    <property type="nucleotide sequence ID" value="NZ_FRBW01000001.1"/>
</dbReference>
<keyword evidence="2" id="KW-0732">Signal</keyword>
<evidence type="ECO:0008006" key="5">
    <source>
        <dbReference type="Google" id="ProtNLM"/>
    </source>
</evidence>
<dbReference type="SUPFAM" id="SSF110087">
    <property type="entry name" value="DR1885-like metal-binding protein"/>
    <property type="match status" value="1"/>
</dbReference>
<gene>
    <name evidence="3" type="ORF">SAMN05444272_0749</name>
</gene>
<dbReference type="PANTHER" id="PTHR36302">
    <property type="entry name" value="BLR7088 PROTEIN"/>
    <property type="match status" value="1"/>
</dbReference>
<evidence type="ECO:0000256" key="1">
    <source>
        <dbReference type="SAM" id="MobiDB-lite"/>
    </source>
</evidence>
<name>A0A1M7B7J4_9HYPH</name>
<dbReference type="AlphaFoldDB" id="A0A1M7B7J4"/>
<feature type="signal peptide" evidence="2">
    <location>
        <begin position="1"/>
        <end position="23"/>
    </location>
</feature>
<protein>
    <recommendedName>
        <fullName evidence="5">Copper chaperone PCu(A)C</fullName>
    </recommendedName>
</protein>
<reference evidence="3 4" key="1">
    <citation type="submission" date="2016-11" db="EMBL/GenBank/DDBJ databases">
        <authorList>
            <person name="Jaros S."/>
            <person name="Januszkiewicz K."/>
            <person name="Wedrychowicz H."/>
        </authorList>
    </citation>
    <scope>NUCLEOTIDE SEQUENCE [LARGE SCALE GENOMIC DNA]</scope>
    <source>
        <strain evidence="3 4">DSM 22153</strain>
    </source>
</reference>
<dbReference type="EMBL" id="FRBW01000001">
    <property type="protein sequence ID" value="SHL50904.1"/>
    <property type="molecule type" value="Genomic_DNA"/>
</dbReference>
<dbReference type="InterPro" id="IPR007410">
    <property type="entry name" value="LpqE-like"/>
</dbReference>
<proteinExistence type="predicted"/>
<keyword evidence="4" id="KW-1185">Reference proteome</keyword>
<dbReference type="InterPro" id="IPR036182">
    <property type="entry name" value="PCuAC_sf"/>
</dbReference>
<dbReference type="Proteomes" id="UP000186002">
    <property type="component" value="Unassembled WGS sequence"/>
</dbReference>
<dbReference type="OrthoDB" id="9796962at2"/>
<evidence type="ECO:0000313" key="4">
    <source>
        <dbReference type="Proteomes" id="UP000186002"/>
    </source>
</evidence>